<evidence type="ECO:0000313" key="1">
    <source>
        <dbReference type="EMBL" id="KAG5590135.1"/>
    </source>
</evidence>
<gene>
    <name evidence="1" type="ORF">H5410_040649</name>
</gene>
<sequence length="171" mass="18600">MIEAAILVALTPLQTSIDTLTTRVESSQRRPGENFKVTTLKYEVADLSMDIDYLKSNDFTSLLEAACHLDPLETSDIPQATTEDVHRDNTVVDESDTDTDEEKIEIRVKSIYKDLPDLEETTVQSVIQTSLTEISMAAPSGAGPSEVTLGPDPQVQIDALGTDAQTDGVTE</sequence>
<reference evidence="1 2" key="1">
    <citation type="submission" date="2020-09" db="EMBL/GenBank/DDBJ databases">
        <title>De no assembly of potato wild relative species, Solanum commersonii.</title>
        <authorList>
            <person name="Cho K."/>
        </authorList>
    </citation>
    <scope>NUCLEOTIDE SEQUENCE [LARGE SCALE GENOMIC DNA]</scope>
    <source>
        <strain evidence="1">LZ3.2</strain>
        <tissue evidence="1">Leaf</tissue>
    </source>
</reference>
<dbReference type="OrthoDB" id="1328509at2759"/>
<protein>
    <recommendedName>
        <fullName evidence="3">Polyprotein protein</fullName>
    </recommendedName>
</protein>
<dbReference type="EMBL" id="JACXVP010000008">
    <property type="protein sequence ID" value="KAG5590135.1"/>
    <property type="molecule type" value="Genomic_DNA"/>
</dbReference>
<proteinExistence type="predicted"/>
<dbReference type="AlphaFoldDB" id="A0A9J5XRI1"/>
<name>A0A9J5XRI1_SOLCO</name>
<evidence type="ECO:0008006" key="3">
    <source>
        <dbReference type="Google" id="ProtNLM"/>
    </source>
</evidence>
<accession>A0A9J5XRI1</accession>
<comment type="caution">
    <text evidence="1">The sequence shown here is derived from an EMBL/GenBank/DDBJ whole genome shotgun (WGS) entry which is preliminary data.</text>
</comment>
<keyword evidence="2" id="KW-1185">Reference proteome</keyword>
<evidence type="ECO:0000313" key="2">
    <source>
        <dbReference type="Proteomes" id="UP000824120"/>
    </source>
</evidence>
<dbReference type="Proteomes" id="UP000824120">
    <property type="component" value="Chromosome 8"/>
</dbReference>
<organism evidence="1 2">
    <name type="scientific">Solanum commersonii</name>
    <name type="common">Commerson's wild potato</name>
    <name type="synonym">Commerson's nightshade</name>
    <dbReference type="NCBI Taxonomy" id="4109"/>
    <lineage>
        <taxon>Eukaryota</taxon>
        <taxon>Viridiplantae</taxon>
        <taxon>Streptophyta</taxon>
        <taxon>Embryophyta</taxon>
        <taxon>Tracheophyta</taxon>
        <taxon>Spermatophyta</taxon>
        <taxon>Magnoliopsida</taxon>
        <taxon>eudicotyledons</taxon>
        <taxon>Gunneridae</taxon>
        <taxon>Pentapetalae</taxon>
        <taxon>asterids</taxon>
        <taxon>lamiids</taxon>
        <taxon>Solanales</taxon>
        <taxon>Solanaceae</taxon>
        <taxon>Solanoideae</taxon>
        <taxon>Solaneae</taxon>
        <taxon>Solanum</taxon>
    </lineage>
</organism>